<gene>
    <name evidence="1" type="ORF">PQBR55_0073</name>
</gene>
<dbReference type="AlphaFoldDB" id="A0A0G4E680"/>
<accession>A0A0G4E680</accession>
<proteinExistence type="predicted"/>
<geneLocation type="plasmid" evidence="1">
    <name>pQBR55</name>
</geneLocation>
<protein>
    <submittedName>
        <fullName evidence="1">Uncharacterized protein</fullName>
    </submittedName>
</protein>
<sequence length="87" mass="9654">MNFAVLEQVVLARNASQHVNHITDTRASHSTGVINKYPSPLFISDHEKTLMQNGAGGLLIDPTIHVTRPDLHLAIGEVEKLAFWLEQ</sequence>
<organism evidence="1">
    <name type="scientific">Pseudomonas fluorescens (strain SBW25)</name>
    <dbReference type="NCBI Taxonomy" id="216595"/>
    <lineage>
        <taxon>Bacteria</taxon>
        <taxon>Pseudomonadati</taxon>
        <taxon>Pseudomonadota</taxon>
        <taxon>Gammaproteobacteria</taxon>
        <taxon>Pseudomonadales</taxon>
        <taxon>Pseudomonadaceae</taxon>
        <taxon>Pseudomonas</taxon>
    </lineage>
</organism>
<name>A0A0G4E680_PSEFS</name>
<evidence type="ECO:0000313" key="1">
    <source>
        <dbReference type="EMBL" id="CEK42452.1"/>
    </source>
</evidence>
<keyword evidence="1" id="KW-0614">Plasmid</keyword>
<reference evidence="1" key="2">
    <citation type="submission" date="2015-06" db="EMBL/GenBank/DDBJ databases">
        <title>Environmentally co-occuring mercury resistance plasmids are genetically and phenotypically diverse and confer variable context-dependent fitness effects.</title>
        <authorList>
            <person name="Hall J.P.J."/>
            <person name="Harrison E."/>
            <person name="Lilley A.K."/>
            <person name="Paterson S."/>
            <person name="Spiers A.J."/>
            <person name="Brockhurst M.A."/>
        </authorList>
    </citation>
    <scope>NUCLEOTIDE SEQUENCE [LARGE SCALE GENOMIC DNA]</scope>
    <source>
        <strain evidence="1">SBW25</strain>
        <plasmid evidence="1">pQBR55</plasmid>
    </source>
</reference>
<reference evidence="1" key="1">
    <citation type="submission" date="2014-12" db="EMBL/GenBank/DDBJ databases">
        <authorList>
            <person name="Hall J."/>
        </authorList>
    </citation>
    <scope>NUCLEOTIDE SEQUENCE [LARGE SCALE GENOMIC DNA]</scope>
    <source>
        <strain evidence="1">SBW25</strain>
        <plasmid evidence="1">pQBR55</plasmid>
    </source>
</reference>
<dbReference type="EMBL" id="LN713927">
    <property type="protein sequence ID" value="CEK42452.1"/>
    <property type="molecule type" value="Genomic_DNA"/>
</dbReference>